<sequence length="293" mass="30266">MNVFMVLRMSITSKLAVTLSSLLITSALVFVEAPVAMACSTGGSGSSGVSHGSAMHSGSVTVCVGVQTTTPAVTTPTSPKPPSGITIKPVAKPVCPTAAQRKQMPKSPDAAERWVKSVCNPSPSAASKPASPPPVSFTPAASSFASAAVSFSPNPLKASVYPASQLPAGETFTFGANPSLHYGSQVVLGRQAEVQFSPAGLGWQFSDGTRIQGVEIKRSFEQTGKYQAWAIANYFVSYRVVGETAWQAVAGQISVLSNVLDLDVSVKLPAVPPKLLLVGGECSANPKSWGCLP</sequence>
<evidence type="ECO:0000313" key="2">
    <source>
        <dbReference type="EMBL" id="CAB4569054.1"/>
    </source>
</evidence>
<dbReference type="AlphaFoldDB" id="A0A6J6E105"/>
<organism evidence="2">
    <name type="scientific">freshwater metagenome</name>
    <dbReference type="NCBI Taxonomy" id="449393"/>
    <lineage>
        <taxon>unclassified sequences</taxon>
        <taxon>metagenomes</taxon>
        <taxon>ecological metagenomes</taxon>
    </lineage>
</organism>
<feature type="region of interest" description="Disordered" evidence="1">
    <location>
        <begin position="70"/>
        <end position="91"/>
    </location>
</feature>
<reference evidence="2" key="1">
    <citation type="submission" date="2020-05" db="EMBL/GenBank/DDBJ databases">
        <authorList>
            <person name="Chiriac C."/>
            <person name="Salcher M."/>
            <person name="Ghai R."/>
            <person name="Kavagutti S V."/>
        </authorList>
    </citation>
    <scope>NUCLEOTIDE SEQUENCE</scope>
</reference>
<dbReference type="EMBL" id="CAEZTH010000128">
    <property type="protein sequence ID" value="CAB4569054.1"/>
    <property type="molecule type" value="Genomic_DNA"/>
</dbReference>
<evidence type="ECO:0000256" key="1">
    <source>
        <dbReference type="SAM" id="MobiDB-lite"/>
    </source>
</evidence>
<proteinExistence type="predicted"/>
<gene>
    <name evidence="2" type="ORF">UFOPK1639_00887</name>
</gene>
<accession>A0A6J6E105</accession>
<name>A0A6J6E105_9ZZZZ</name>
<protein>
    <submittedName>
        <fullName evidence="2">Unannotated protein</fullName>
    </submittedName>
</protein>